<dbReference type="RefSeq" id="WP_160883298.1">
    <property type="nucleotide sequence ID" value="NZ_WURB01000002.1"/>
</dbReference>
<evidence type="ECO:0000313" key="4">
    <source>
        <dbReference type="Proteomes" id="UP000436483"/>
    </source>
</evidence>
<evidence type="ECO:0000256" key="1">
    <source>
        <dbReference type="SAM" id="Phobius"/>
    </source>
</evidence>
<dbReference type="Proteomes" id="UP000436483">
    <property type="component" value="Unassembled WGS sequence"/>
</dbReference>
<gene>
    <name evidence="3" type="ORF">GR328_04415</name>
</gene>
<feature type="transmembrane region" description="Helical" evidence="1">
    <location>
        <begin position="104"/>
        <end position="137"/>
    </location>
</feature>
<proteinExistence type="predicted"/>
<comment type="caution">
    <text evidence="3">The sequence shown here is derived from an EMBL/GenBank/DDBJ whole genome shotgun (WGS) entry which is preliminary data.</text>
</comment>
<protein>
    <recommendedName>
        <fullName evidence="2">DUF1468 domain-containing protein</fullName>
    </recommendedName>
</protein>
<feature type="transmembrane region" description="Helical" evidence="1">
    <location>
        <begin position="143"/>
        <end position="164"/>
    </location>
</feature>
<feature type="domain" description="DUF1468" evidence="2">
    <location>
        <begin position="31"/>
        <end position="168"/>
    </location>
</feature>
<organism evidence="3 4">
    <name type="scientific">Microvirga makkahensis</name>
    <dbReference type="NCBI Taxonomy" id="1128670"/>
    <lineage>
        <taxon>Bacteria</taxon>
        <taxon>Pseudomonadati</taxon>
        <taxon>Pseudomonadota</taxon>
        <taxon>Alphaproteobacteria</taxon>
        <taxon>Hyphomicrobiales</taxon>
        <taxon>Methylobacteriaceae</taxon>
        <taxon>Microvirga</taxon>
    </lineage>
</organism>
<dbReference type="InterPro" id="IPR009936">
    <property type="entry name" value="DUF1468"/>
</dbReference>
<evidence type="ECO:0000259" key="2">
    <source>
        <dbReference type="Pfam" id="PF07331"/>
    </source>
</evidence>
<keyword evidence="1" id="KW-0472">Membrane</keyword>
<dbReference type="OrthoDB" id="7915358at2"/>
<reference evidence="3 4" key="1">
    <citation type="submission" date="2019-12" db="EMBL/GenBank/DDBJ databases">
        <authorList>
            <person name="Yuan C.-G."/>
        </authorList>
    </citation>
    <scope>NUCLEOTIDE SEQUENCE [LARGE SCALE GENOMIC DNA]</scope>
    <source>
        <strain evidence="3 4">KCTC 23863</strain>
    </source>
</reference>
<dbReference type="AlphaFoldDB" id="A0A7X3MPC0"/>
<accession>A0A7X3MPC0</accession>
<keyword evidence="1" id="KW-0812">Transmembrane</keyword>
<dbReference type="Pfam" id="PF07331">
    <property type="entry name" value="TctB"/>
    <property type="match status" value="1"/>
</dbReference>
<evidence type="ECO:0000313" key="3">
    <source>
        <dbReference type="EMBL" id="MXQ10702.1"/>
    </source>
</evidence>
<sequence>MSMNLADDRTHENTLPPATEVTIRSELGDIVAGLGLAGVAVWFLVEASALPDYSGTAIGAADFPKGLAILLLLGSLGLLGGAVWRLATGQAGESSTIRRPLHVLIGVLLLVAFPLMMSYAGYYLAMGIFLTALLYIAGITRPLLVFGCVAGFLLFTKIIFEMILQTPLS</sequence>
<feature type="transmembrane region" description="Helical" evidence="1">
    <location>
        <begin position="27"/>
        <end position="45"/>
    </location>
</feature>
<feature type="transmembrane region" description="Helical" evidence="1">
    <location>
        <begin position="65"/>
        <end position="84"/>
    </location>
</feature>
<keyword evidence="4" id="KW-1185">Reference proteome</keyword>
<reference evidence="3 4" key="2">
    <citation type="submission" date="2020-01" db="EMBL/GenBank/DDBJ databases">
        <title>Microvirga sp. nov., an arsenate reduction bacterium isolated from Tibet hotspring sediments.</title>
        <authorList>
            <person name="Xian W.-D."/>
            <person name="Li W.-J."/>
        </authorList>
    </citation>
    <scope>NUCLEOTIDE SEQUENCE [LARGE SCALE GENOMIC DNA]</scope>
    <source>
        <strain evidence="3 4">KCTC 23863</strain>
    </source>
</reference>
<keyword evidence="1" id="KW-1133">Transmembrane helix</keyword>
<name>A0A7X3MPC0_9HYPH</name>
<dbReference type="EMBL" id="WURB01000002">
    <property type="protein sequence ID" value="MXQ10702.1"/>
    <property type="molecule type" value="Genomic_DNA"/>
</dbReference>